<sequence>MISHIRHLSFSALRSSASASASGSYSSASHLGPISALPFKLEPHHAIEEIEKFIHGVRPQEEHAEPNDQTSTKLSLDTSPKLSLDTSPKLSLDISAKYLPIWWLDAALTCQTLYTTPFDHRFHLDAALIAEKVFWPATTVPKLSSLCLRNIETYYSHQLDGIQDNPEIEVLPFQVNPLPILHQIDKPSPLADLRISNMAKGLNTVISNIRPVLKAAYPLYRPIYVTNVPWADMEPLASALHQIDKSQNGMLVVDGFSGDVYVENGVIYPPNTSWFPAVDKFNARVSGGILSAETQEERSSGNRKFLTGTFDIEHEEPALSILAEFNAFVEGYDVTKPILPTARPIDWTSPHIQSYLLTAGSNACYMDTFLKFRRALSTKQWFQKEDELARMSGNEVSLDYARWKEAVKMAITEAENDMSELKKKLDDETPAWLKADDSSSRTFPDKHKNKNASSPKKKESSSKRTTKKTRPISRISDPDGHYKHLCLETLSEIPDDATVQNAWREQLFIWHPDKEQDPDFKEAAKKKTQALNNAYTVLKTDSLRTEYSRKLQPKLQLPR</sequence>
<comment type="caution">
    <text evidence="3">The sequence shown here is derived from an EMBL/GenBank/DDBJ whole genome shotgun (WGS) entry which is preliminary data.</text>
</comment>
<dbReference type="EMBL" id="RBNI01011236">
    <property type="protein sequence ID" value="RUP43325.1"/>
    <property type="molecule type" value="Genomic_DNA"/>
</dbReference>
<feature type="domain" description="J" evidence="2">
    <location>
        <begin position="480"/>
        <end position="551"/>
    </location>
</feature>
<dbReference type="InterPro" id="IPR001623">
    <property type="entry name" value="DnaJ_domain"/>
</dbReference>
<organism evidence="3 4">
    <name type="scientific">Jimgerdemannia flammicorona</name>
    <dbReference type="NCBI Taxonomy" id="994334"/>
    <lineage>
        <taxon>Eukaryota</taxon>
        <taxon>Fungi</taxon>
        <taxon>Fungi incertae sedis</taxon>
        <taxon>Mucoromycota</taxon>
        <taxon>Mucoromycotina</taxon>
        <taxon>Endogonomycetes</taxon>
        <taxon>Endogonales</taxon>
        <taxon>Endogonaceae</taxon>
        <taxon>Jimgerdemannia</taxon>
    </lineage>
</organism>
<evidence type="ECO:0000259" key="2">
    <source>
        <dbReference type="PROSITE" id="PS50076"/>
    </source>
</evidence>
<proteinExistence type="predicted"/>
<dbReference type="Gene3D" id="1.10.287.110">
    <property type="entry name" value="DnaJ domain"/>
    <property type="match status" value="1"/>
</dbReference>
<protein>
    <recommendedName>
        <fullName evidence="2">J domain-containing protein</fullName>
    </recommendedName>
</protein>
<accession>A0A433CXM3</accession>
<gene>
    <name evidence="3" type="ORF">BC936DRAFT_137336</name>
</gene>
<feature type="compositionally biased region" description="Basic and acidic residues" evidence="1">
    <location>
        <begin position="434"/>
        <end position="446"/>
    </location>
</feature>
<evidence type="ECO:0000313" key="4">
    <source>
        <dbReference type="Proteomes" id="UP000268093"/>
    </source>
</evidence>
<keyword evidence="4" id="KW-1185">Reference proteome</keyword>
<dbReference type="AlphaFoldDB" id="A0A433CXM3"/>
<dbReference type="PROSITE" id="PS50076">
    <property type="entry name" value="DNAJ_2"/>
    <property type="match status" value="1"/>
</dbReference>
<dbReference type="SMART" id="SM00271">
    <property type="entry name" value="DnaJ"/>
    <property type="match status" value="1"/>
</dbReference>
<feature type="region of interest" description="Disordered" evidence="1">
    <location>
        <begin position="433"/>
        <end position="477"/>
    </location>
</feature>
<dbReference type="OrthoDB" id="5960227at2759"/>
<dbReference type="InterPro" id="IPR036869">
    <property type="entry name" value="J_dom_sf"/>
</dbReference>
<dbReference type="Pfam" id="PF00226">
    <property type="entry name" value="DnaJ"/>
    <property type="match status" value="1"/>
</dbReference>
<name>A0A433CXM3_9FUNG</name>
<reference evidence="3 4" key="1">
    <citation type="journal article" date="2018" name="New Phytol.">
        <title>Phylogenomics of Endogonaceae and evolution of mycorrhizas within Mucoromycota.</title>
        <authorList>
            <person name="Chang Y."/>
            <person name="Desiro A."/>
            <person name="Na H."/>
            <person name="Sandor L."/>
            <person name="Lipzen A."/>
            <person name="Clum A."/>
            <person name="Barry K."/>
            <person name="Grigoriev I.V."/>
            <person name="Martin F.M."/>
            <person name="Stajich J.E."/>
            <person name="Smith M.E."/>
            <person name="Bonito G."/>
            <person name="Spatafora J.W."/>
        </authorList>
    </citation>
    <scope>NUCLEOTIDE SEQUENCE [LARGE SCALE GENOMIC DNA]</scope>
    <source>
        <strain evidence="3 4">GMNB39</strain>
    </source>
</reference>
<dbReference type="SUPFAM" id="SSF46565">
    <property type="entry name" value="Chaperone J-domain"/>
    <property type="match status" value="1"/>
</dbReference>
<dbReference type="Proteomes" id="UP000268093">
    <property type="component" value="Unassembled WGS sequence"/>
</dbReference>
<evidence type="ECO:0000256" key="1">
    <source>
        <dbReference type="SAM" id="MobiDB-lite"/>
    </source>
</evidence>
<evidence type="ECO:0000313" key="3">
    <source>
        <dbReference type="EMBL" id="RUP43325.1"/>
    </source>
</evidence>